<dbReference type="GO" id="GO:0016818">
    <property type="term" value="F:hydrolase activity, acting on acid anhydrides, in phosphorus-containing anhydrides"/>
    <property type="evidence" value="ECO:0007669"/>
    <property type="project" value="InterPro"/>
</dbReference>
<dbReference type="Pfam" id="PF08797">
    <property type="entry name" value="HIRAN"/>
    <property type="match status" value="1"/>
</dbReference>
<evidence type="ECO:0000256" key="8">
    <source>
        <dbReference type="ARBA" id="ARBA00022833"/>
    </source>
</evidence>
<organism evidence="16 17">
    <name type="scientific">Penicillium rubens (strain ATCC 28089 / DSM 1075 / NRRL 1951 / Wisconsin 54-1255)</name>
    <name type="common">Penicillium chrysogenum</name>
    <dbReference type="NCBI Taxonomy" id="500485"/>
    <lineage>
        <taxon>Eukaryota</taxon>
        <taxon>Fungi</taxon>
        <taxon>Dikarya</taxon>
        <taxon>Ascomycota</taxon>
        <taxon>Pezizomycotina</taxon>
        <taxon>Eurotiomycetes</taxon>
        <taxon>Eurotiomycetidae</taxon>
        <taxon>Eurotiales</taxon>
        <taxon>Aspergillaceae</taxon>
        <taxon>Penicillium</taxon>
        <taxon>Penicillium chrysogenum species complex</taxon>
    </lineage>
</organism>
<dbReference type="SUPFAM" id="SSF52540">
    <property type="entry name" value="P-loop containing nucleoside triphosphate hydrolases"/>
    <property type="match status" value="2"/>
</dbReference>
<accession>B6HMY2</accession>
<keyword evidence="3" id="KW-0479">Metal-binding</keyword>
<dbReference type="PANTHER" id="PTHR45626:SF11">
    <property type="entry name" value="FAMILY HELICASE, PUTATIVE (AFU_ORTHOLOGUE AFUA_5G06590)-RELATED"/>
    <property type="match status" value="1"/>
</dbReference>
<dbReference type="GO" id="GO:0005634">
    <property type="term" value="C:nucleus"/>
    <property type="evidence" value="ECO:0007669"/>
    <property type="project" value="UniProtKB-SubCell"/>
</dbReference>
<dbReference type="SUPFAM" id="SSF57850">
    <property type="entry name" value="RING/U-box"/>
    <property type="match status" value="1"/>
</dbReference>
<dbReference type="Gene3D" id="3.40.50.300">
    <property type="entry name" value="P-loop containing nucleotide triphosphate hydrolases"/>
    <property type="match status" value="1"/>
</dbReference>
<dbReference type="InterPro" id="IPR001650">
    <property type="entry name" value="Helicase_C-like"/>
</dbReference>
<evidence type="ECO:0000256" key="1">
    <source>
        <dbReference type="ARBA" id="ARBA00004123"/>
    </source>
</evidence>
<dbReference type="PROSITE" id="PS51194">
    <property type="entry name" value="HELICASE_CTER"/>
    <property type="match status" value="1"/>
</dbReference>
<name>B6HMY2_PENRW</name>
<dbReference type="Pfam" id="PF00176">
    <property type="entry name" value="SNF2-rel_dom"/>
    <property type="match status" value="1"/>
</dbReference>
<evidence type="ECO:0000256" key="6">
    <source>
        <dbReference type="ARBA" id="ARBA00022801"/>
    </source>
</evidence>
<evidence type="ECO:0000313" key="17">
    <source>
        <dbReference type="Proteomes" id="UP000000724"/>
    </source>
</evidence>
<keyword evidence="5 11" id="KW-0863">Zinc-finger</keyword>
<keyword evidence="7" id="KW-0347">Helicase</keyword>
<evidence type="ECO:0000256" key="3">
    <source>
        <dbReference type="ARBA" id="ARBA00022723"/>
    </source>
</evidence>
<dbReference type="SMART" id="SM00487">
    <property type="entry name" value="DEXDc"/>
    <property type="match status" value="1"/>
</dbReference>
<dbReference type="AlphaFoldDB" id="B6HMY2"/>
<dbReference type="PROSITE" id="PS51192">
    <property type="entry name" value="HELICASE_ATP_BIND_1"/>
    <property type="match status" value="1"/>
</dbReference>
<dbReference type="HOGENOM" id="CLU_000315_2_5_1"/>
<dbReference type="OMA" id="ETTVWRL"/>
<dbReference type="GO" id="GO:0005524">
    <property type="term" value="F:ATP binding"/>
    <property type="evidence" value="ECO:0007669"/>
    <property type="project" value="UniProtKB-KW"/>
</dbReference>
<comment type="subcellular location">
    <subcellularLocation>
        <location evidence="1">Nucleus</location>
    </subcellularLocation>
</comment>
<dbReference type="InterPro" id="IPR049730">
    <property type="entry name" value="SNF2/RAD54-like_C"/>
</dbReference>
<feature type="domain" description="Helicase ATP-binding" evidence="14">
    <location>
        <begin position="379"/>
        <end position="552"/>
    </location>
</feature>
<evidence type="ECO:0000256" key="5">
    <source>
        <dbReference type="ARBA" id="ARBA00022771"/>
    </source>
</evidence>
<dbReference type="InterPro" id="IPR050628">
    <property type="entry name" value="SNF2_RAD54_helicase_TF"/>
</dbReference>
<evidence type="ECO:0000256" key="12">
    <source>
        <dbReference type="SAM" id="MobiDB-lite"/>
    </source>
</evidence>
<dbReference type="SMART" id="SM00184">
    <property type="entry name" value="RING"/>
    <property type="match status" value="1"/>
</dbReference>
<dbReference type="InterPro" id="IPR027417">
    <property type="entry name" value="P-loop_NTPase"/>
</dbReference>
<evidence type="ECO:0000313" key="16">
    <source>
        <dbReference type="EMBL" id="CAP96671.1"/>
    </source>
</evidence>
<keyword evidence="10" id="KW-0539">Nucleus</keyword>
<sequence length="968" mass="107275">MAGKRKSDVASTGDDLYARSGPVPKSSRTDSTLNTEKARSGQRFGESVDYIPLDQDTSPGQRFGEAVDFIPLNQLSQVFGADEEDEEALNVVQGSQEVDETSLTSSILYGIVSTNIVGVRFYRGRANPGERVIINRDAHNKYDSNAIRVDNVMGAQIGHVPRQMAAKLASYIDARDLIIEGTLTGVIGAYVCPVDLKLFGTRDPTKRSNLKQRMQNDRLPVRQLNELEREERKAEKAAEKQQKEVAKKARAIALGKAASQWQANQNSEYANLSTPTGLGGEQNESLEELLSQSSTFNPRDIGQVVETFGQKESDMVNMPMVDTPAGLSTQLLPYQRQGLAWMIKQESPSLPERGSGDIVQLWKRENNEFLNVATNYATATEPALASGGILADDMGLGKTIQVISLILANAKPLNAGSSKTTLIIAPVGVMSNWRNQIQDHAHKETAPSVLIYHGSGKKEAANLAKYDVVITSYGALALDFNPNANKAPVKGIFSLHWRRVVLDEGHIIRNPSSKASLAACGLRADSRWTLTGTPIINTLKDLYAQVRFLKLSGGLEDLGIFNSVLIRPLTSGEPEARLLLEALMGTICLRRRKDMGFINLKLPEMTSRVIRIKFNAHEREKYSAFQYVSIDHPHSGNTFANNNHRTEAQGALLDFKDKDGKTKYSHLLEVLLRLRQVCNHWALCKNRIDKLMGVLEEHKVVPLTPENVRALQEMLQLQIESQEMCAICLDNLDQPVITACAHSYCRGCIEQVIERQHKCPLCRADINETSTLVSPAVELSEDTDTIEADHPNSPSSKIETLVKILTAQGQAPGTKTVVFSQWTSFLDLIEPHLQQRGVKFARVDGKMQSVKRDNSINSFSSDTQCTILLASLSVCSVGLNLVAANQVILCDSWWAPAIEDQAVDRVYRLGQKRETTVWRLVMEDSIEERVLAIQERKRRLMLAAFRETAKKKAEDRGTRVADLEALLQ</sequence>
<dbReference type="VEuPathDB" id="FungiDB:PCH_Pc21g17740"/>
<dbReference type="Gene3D" id="3.30.40.10">
    <property type="entry name" value="Zinc/RING finger domain, C3HC4 (zinc finger)"/>
    <property type="match status" value="1"/>
</dbReference>
<dbReference type="Pfam" id="PF00097">
    <property type="entry name" value="zf-C3HC4"/>
    <property type="match status" value="1"/>
</dbReference>
<evidence type="ECO:0000259" key="15">
    <source>
        <dbReference type="PROSITE" id="PS51194"/>
    </source>
</evidence>
<evidence type="ECO:0000256" key="11">
    <source>
        <dbReference type="PROSITE-ProRule" id="PRU00175"/>
    </source>
</evidence>
<dbReference type="EMBL" id="AM920436">
    <property type="protein sequence ID" value="CAP96671.1"/>
    <property type="molecule type" value="Genomic_DNA"/>
</dbReference>
<evidence type="ECO:0000256" key="9">
    <source>
        <dbReference type="ARBA" id="ARBA00022840"/>
    </source>
</evidence>
<reference evidence="16 17" key="1">
    <citation type="journal article" date="2008" name="Nat. Biotechnol.">
        <title>Genome sequencing and analysis of the filamentous fungus Penicillium chrysogenum.</title>
        <authorList>
            <person name="van den Berg M.A."/>
            <person name="Albang R."/>
            <person name="Albermann K."/>
            <person name="Badger J.H."/>
            <person name="Daran J.-M."/>
            <person name="Driessen A.J.M."/>
            <person name="Garcia-Estrada C."/>
            <person name="Fedorova N.D."/>
            <person name="Harris D.M."/>
            <person name="Heijne W.H.M."/>
            <person name="Joardar V.S."/>
            <person name="Kiel J.A.K.W."/>
            <person name="Kovalchuk A."/>
            <person name="Martin J.F."/>
            <person name="Nierman W.C."/>
            <person name="Nijland J.G."/>
            <person name="Pronk J.T."/>
            <person name="Roubos J.A."/>
            <person name="van der Klei I.J."/>
            <person name="van Peij N.N.M.E."/>
            <person name="Veenhuis M."/>
            <person name="von Doehren H."/>
            <person name="Wagner C."/>
            <person name="Wortman J.R."/>
            <person name="Bovenberg R.A.L."/>
        </authorList>
    </citation>
    <scope>NUCLEOTIDE SEQUENCE [LARGE SCALE GENOMIC DNA]</scope>
    <source>
        <strain evidence="17">ATCC 28089 / DSM 1075 / NRRL 1951 / Wisconsin 54-1255</strain>
    </source>
</reference>
<dbReference type="eggNOG" id="KOG1001">
    <property type="taxonomic scope" value="Eukaryota"/>
</dbReference>
<dbReference type="InterPro" id="IPR001841">
    <property type="entry name" value="Znf_RING"/>
</dbReference>
<evidence type="ECO:0000259" key="13">
    <source>
        <dbReference type="PROSITE" id="PS50089"/>
    </source>
</evidence>
<keyword evidence="4" id="KW-0547">Nucleotide-binding</keyword>
<dbReference type="Pfam" id="PF00271">
    <property type="entry name" value="Helicase_C"/>
    <property type="match status" value="1"/>
</dbReference>
<dbReference type="InterPro" id="IPR038718">
    <property type="entry name" value="SNF2-like_sf"/>
</dbReference>
<dbReference type="InterPro" id="IPR018957">
    <property type="entry name" value="Znf_C3HC4_RING-type"/>
</dbReference>
<dbReference type="OrthoDB" id="448448at2759"/>
<keyword evidence="9" id="KW-0067">ATP-binding</keyword>
<dbReference type="GO" id="GO:0008094">
    <property type="term" value="F:ATP-dependent activity, acting on DNA"/>
    <property type="evidence" value="ECO:0007669"/>
    <property type="project" value="TreeGrafter"/>
</dbReference>
<evidence type="ECO:0000256" key="10">
    <source>
        <dbReference type="ARBA" id="ARBA00023242"/>
    </source>
</evidence>
<keyword evidence="17" id="KW-1185">Reference proteome</keyword>
<dbReference type="PANTHER" id="PTHR45626">
    <property type="entry name" value="TRANSCRIPTION TERMINATION FACTOR 2-RELATED"/>
    <property type="match status" value="1"/>
</dbReference>
<dbReference type="PROSITE" id="PS00518">
    <property type="entry name" value="ZF_RING_1"/>
    <property type="match status" value="1"/>
</dbReference>
<evidence type="ECO:0000256" key="7">
    <source>
        <dbReference type="ARBA" id="ARBA00022806"/>
    </source>
</evidence>
<keyword evidence="8" id="KW-0862">Zinc</keyword>
<dbReference type="PROSITE" id="PS50089">
    <property type="entry name" value="ZF_RING_2"/>
    <property type="match status" value="1"/>
</dbReference>
<dbReference type="GO" id="GO:0008270">
    <property type="term" value="F:zinc ion binding"/>
    <property type="evidence" value="ECO:0007669"/>
    <property type="project" value="UniProtKB-KW"/>
</dbReference>
<dbReference type="Gene3D" id="3.30.70.2330">
    <property type="match status" value="1"/>
</dbReference>
<dbReference type="InterPro" id="IPR014905">
    <property type="entry name" value="HIRAN"/>
</dbReference>
<keyword evidence="6" id="KW-0378">Hydrolase</keyword>
<dbReference type="Gene3D" id="3.40.50.10810">
    <property type="entry name" value="Tandem AAA-ATPase domain"/>
    <property type="match status" value="1"/>
</dbReference>
<evidence type="ECO:0000256" key="4">
    <source>
        <dbReference type="ARBA" id="ARBA00022741"/>
    </source>
</evidence>
<dbReference type="GO" id="GO:0004386">
    <property type="term" value="F:helicase activity"/>
    <property type="evidence" value="ECO:0007669"/>
    <property type="project" value="UniProtKB-KW"/>
</dbReference>
<gene>
    <name evidence="16" type="ORF">Pc21g17740</name>
    <name evidence="16" type="ORF">PCH_Pc21g17740</name>
</gene>
<dbReference type="Proteomes" id="UP000000724">
    <property type="component" value="Contig Pc00c21"/>
</dbReference>
<dbReference type="InterPro" id="IPR013083">
    <property type="entry name" value="Znf_RING/FYVE/PHD"/>
</dbReference>
<comment type="similarity">
    <text evidence="2">Belongs to the SNF2/RAD54 helicase family.</text>
</comment>
<dbReference type="CDD" id="cd18793">
    <property type="entry name" value="SF2_C_SNF"/>
    <property type="match status" value="1"/>
</dbReference>
<dbReference type="InterPro" id="IPR017907">
    <property type="entry name" value="Znf_RING_CS"/>
</dbReference>
<feature type="region of interest" description="Disordered" evidence="12">
    <location>
        <begin position="1"/>
        <end position="57"/>
    </location>
</feature>
<dbReference type="BioCyc" id="PCHR:PC21G17740-MONOMER"/>
<dbReference type="GO" id="GO:0003676">
    <property type="term" value="F:nucleic acid binding"/>
    <property type="evidence" value="ECO:0007669"/>
    <property type="project" value="InterPro"/>
</dbReference>
<dbReference type="InterPro" id="IPR014001">
    <property type="entry name" value="Helicase_ATP-bd"/>
</dbReference>
<evidence type="ECO:0000256" key="2">
    <source>
        <dbReference type="ARBA" id="ARBA00007025"/>
    </source>
</evidence>
<dbReference type="GO" id="GO:0006281">
    <property type="term" value="P:DNA repair"/>
    <property type="evidence" value="ECO:0007669"/>
    <property type="project" value="TreeGrafter"/>
</dbReference>
<protein>
    <submittedName>
        <fullName evidence="16">Pc21g17740 protein</fullName>
    </submittedName>
</protein>
<dbReference type="STRING" id="500485.B6HMY2"/>
<feature type="domain" description="Helicase C-terminal" evidence="15">
    <location>
        <begin position="797"/>
        <end position="964"/>
    </location>
</feature>
<dbReference type="SMART" id="SM00490">
    <property type="entry name" value="HELICc"/>
    <property type="match status" value="1"/>
</dbReference>
<evidence type="ECO:0000259" key="14">
    <source>
        <dbReference type="PROSITE" id="PS51192"/>
    </source>
</evidence>
<proteinExistence type="inferred from homology"/>
<dbReference type="SMART" id="SM00910">
    <property type="entry name" value="HIRAN"/>
    <property type="match status" value="1"/>
</dbReference>
<feature type="domain" description="RING-type" evidence="13">
    <location>
        <begin position="725"/>
        <end position="763"/>
    </location>
</feature>
<dbReference type="InterPro" id="IPR000330">
    <property type="entry name" value="SNF2_N"/>
</dbReference>
<dbReference type="CDD" id="cd18008">
    <property type="entry name" value="DEXDc_SHPRH-like"/>
    <property type="match status" value="1"/>
</dbReference>